<keyword evidence="4" id="KW-1185">Reference proteome</keyword>
<feature type="compositionally biased region" description="Polar residues" evidence="1">
    <location>
        <begin position="1"/>
        <end position="11"/>
    </location>
</feature>
<proteinExistence type="predicted"/>
<evidence type="ECO:0000256" key="1">
    <source>
        <dbReference type="SAM" id="MobiDB-lite"/>
    </source>
</evidence>
<dbReference type="GeneID" id="77803745"/>
<protein>
    <submittedName>
        <fullName evidence="3">Uncharacterized protein</fullName>
    </submittedName>
</protein>
<dbReference type="RefSeq" id="XP_053026835.1">
    <property type="nucleotide sequence ID" value="XM_053162850.1"/>
</dbReference>
<evidence type="ECO:0000256" key="2">
    <source>
        <dbReference type="SAM" id="Phobius"/>
    </source>
</evidence>
<feature type="transmembrane region" description="Helical" evidence="2">
    <location>
        <begin position="123"/>
        <end position="143"/>
    </location>
</feature>
<evidence type="ECO:0000313" key="3">
    <source>
        <dbReference type="EMBL" id="WAQ91280.1"/>
    </source>
</evidence>
<organism evidence="3 4">
    <name type="scientific">Puccinia triticina</name>
    <dbReference type="NCBI Taxonomy" id="208348"/>
    <lineage>
        <taxon>Eukaryota</taxon>
        <taxon>Fungi</taxon>
        <taxon>Dikarya</taxon>
        <taxon>Basidiomycota</taxon>
        <taxon>Pucciniomycotina</taxon>
        <taxon>Pucciniomycetes</taxon>
        <taxon>Pucciniales</taxon>
        <taxon>Pucciniaceae</taxon>
        <taxon>Puccinia</taxon>
    </lineage>
</organism>
<accession>A0ABY7D5L8</accession>
<evidence type="ECO:0000313" key="4">
    <source>
        <dbReference type="Proteomes" id="UP001164743"/>
    </source>
</evidence>
<reference evidence="3" key="1">
    <citation type="submission" date="2022-10" db="EMBL/GenBank/DDBJ databases">
        <title>Puccinia triticina Genome sequencing and assembly.</title>
        <authorList>
            <person name="Li C."/>
        </authorList>
    </citation>
    <scope>NUCLEOTIDE SEQUENCE</scope>
    <source>
        <strain evidence="3">Pt15</strain>
    </source>
</reference>
<sequence length="146" mass="16348">MVVMHQNSTSRGARFRPEGRAEDASQSGVVVRRSARPRRDARSGWPFQPLPPEHSRSAKCQTKLGMRTALHQATNMPADAPHRSSTSKHLIVQLDPDLQQIHLSYLRTSTRTDTLRAFRRPRLGLLWAAAAALTLHALLSRVMPDV</sequence>
<dbReference type="Proteomes" id="UP001164743">
    <property type="component" value="Chromosome 14A"/>
</dbReference>
<dbReference type="EMBL" id="CP110434">
    <property type="protein sequence ID" value="WAQ91280.1"/>
    <property type="molecule type" value="Genomic_DNA"/>
</dbReference>
<keyword evidence="2" id="KW-0812">Transmembrane</keyword>
<keyword evidence="2" id="KW-1133">Transmembrane helix</keyword>
<keyword evidence="2" id="KW-0472">Membrane</keyword>
<feature type="region of interest" description="Disordered" evidence="1">
    <location>
        <begin position="1"/>
        <end position="57"/>
    </location>
</feature>
<name>A0ABY7D5L8_9BASI</name>
<gene>
    <name evidence="3" type="ORF">PtA15_14A162</name>
</gene>